<evidence type="ECO:0000313" key="1">
    <source>
        <dbReference type="EMBL" id="MDC0679688.1"/>
    </source>
</evidence>
<dbReference type="RefSeq" id="WP_272096685.1">
    <property type="nucleotide sequence ID" value="NZ_JAQNDK010000002.1"/>
</dbReference>
<sequence length="218" mass="24677">MLTKRTFDLRALGIDADVTCDVVATSSPTITRVPLDQHIAARARVDELISEGIRHLASAECNTWEQREARQKMEACFIEARRIISIAFYVTPSMVDPSFAAWVRAVHAEVVAIEWARPDAAGSFWPKAKEPPRTAVHLREVPKRWRDFQRLMEDEEFESARRVTAASTPEHPHGFYVRPSDCSAPFIAWVKAHVEPHVSDGLRADLDENGVKIRGFFD</sequence>
<evidence type="ECO:0000313" key="2">
    <source>
        <dbReference type="Proteomes" id="UP001217485"/>
    </source>
</evidence>
<dbReference type="Proteomes" id="UP001217485">
    <property type="component" value="Unassembled WGS sequence"/>
</dbReference>
<accession>A0ABT5C1W9</accession>
<dbReference type="EMBL" id="JAQNDK010000002">
    <property type="protein sequence ID" value="MDC0679688.1"/>
    <property type="molecule type" value="Genomic_DNA"/>
</dbReference>
<keyword evidence="2" id="KW-1185">Reference proteome</keyword>
<reference evidence="1 2" key="1">
    <citation type="submission" date="2023-01" db="EMBL/GenBank/DDBJ databases">
        <title>Minimal conservation of predation-associated metabolite biosynthetic gene clusters underscores biosynthetic potential of Myxococcota including descriptions for ten novel species: Archangium lansinium sp. nov., Myxococcus landrumus sp. nov., Nannocystis bai.</title>
        <authorList>
            <person name="Ahearne A."/>
            <person name="Stevens C."/>
            <person name="Dowd S."/>
        </authorList>
    </citation>
    <scope>NUCLEOTIDE SEQUENCE [LARGE SCALE GENOMIC DNA]</scope>
    <source>
        <strain evidence="1 2">WIWO2</strain>
    </source>
</reference>
<proteinExistence type="predicted"/>
<gene>
    <name evidence="1" type="ORF">POL72_18240</name>
</gene>
<protein>
    <submittedName>
        <fullName evidence="1">Uncharacterized protein</fullName>
    </submittedName>
</protein>
<organism evidence="1 2">
    <name type="scientific">Sorangium atrum</name>
    <dbReference type="NCBI Taxonomy" id="2995308"/>
    <lineage>
        <taxon>Bacteria</taxon>
        <taxon>Pseudomonadati</taxon>
        <taxon>Myxococcota</taxon>
        <taxon>Polyangia</taxon>
        <taxon>Polyangiales</taxon>
        <taxon>Polyangiaceae</taxon>
        <taxon>Sorangium</taxon>
    </lineage>
</organism>
<comment type="caution">
    <text evidence="1">The sequence shown here is derived from an EMBL/GenBank/DDBJ whole genome shotgun (WGS) entry which is preliminary data.</text>
</comment>
<name>A0ABT5C1W9_9BACT</name>